<keyword evidence="3" id="KW-1185">Reference proteome</keyword>
<dbReference type="Proteomes" id="UP000595841">
    <property type="component" value="Chromosome"/>
</dbReference>
<evidence type="ECO:0000313" key="3">
    <source>
        <dbReference type="Proteomes" id="UP000595841"/>
    </source>
</evidence>
<dbReference type="CDD" id="cd04301">
    <property type="entry name" value="NAT_SF"/>
    <property type="match status" value="1"/>
</dbReference>
<feature type="domain" description="N-acetyltransferase" evidence="1">
    <location>
        <begin position="175"/>
        <end position="297"/>
    </location>
</feature>
<dbReference type="Gene3D" id="3.40.630.30">
    <property type="match status" value="1"/>
</dbReference>
<dbReference type="PROSITE" id="PS51186">
    <property type="entry name" value="GNAT"/>
    <property type="match status" value="1"/>
</dbReference>
<sequence length="297" mass="33736">MGTQYRAYTHDDLMKVSRFLSHVHSRLNRPNSWTIARFQFEIFFYQLRAGLLPGWEQNIGLWEHDNGELAAVVCRDGDFYFQLDTDQPEEELLREMFEFIEKKSAPGAVKLAVPKVMTKLEEAAQSRGYVLLPNESDNFVSIRLEKEMKVVIPEGFSLQCGEEVSDQAKAQGHIMAFNYPGTAHAEKMLQLYGGIRQAPGYCPELDLSLVNGQGEVVAFCNAFVDEVNRIGILEPVGTHADYRLRGLGQTVIYEALNRLRSLGMVKVYTGPMQPFYQRIGFEMDVEFGVWGLGEVDY</sequence>
<dbReference type="AlphaFoldDB" id="A0A974SBB6"/>
<dbReference type="InterPro" id="IPR000182">
    <property type="entry name" value="GNAT_dom"/>
</dbReference>
<dbReference type="InterPro" id="IPR016181">
    <property type="entry name" value="Acyl_CoA_acyltransferase"/>
</dbReference>
<dbReference type="RefSeq" id="WP_039837937.1">
    <property type="nucleotide sequence ID" value="NZ_CP068595.1"/>
</dbReference>
<reference evidence="2 3" key="1">
    <citation type="submission" date="2021-01" db="EMBL/GenBank/DDBJ databases">
        <title>Whole genome sequence of Paenibacillus sonchi LMG 24727 for comparative genomics.</title>
        <authorList>
            <person name="Lee G."/>
            <person name="Kim M.-J."/>
            <person name="Lim K."/>
            <person name="Shin J.-H."/>
        </authorList>
    </citation>
    <scope>NUCLEOTIDE SEQUENCE [LARGE SCALE GENOMIC DNA]</scope>
    <source>
        <strain evidence="2 3">LMG 24727</strain>
    </source>
</reference>
<dbReference type="KEGG" id="pson:JI735_20850"/>
<accession>A0A974SBB6</accession>
<protein>
    <submittedName>
        <fullName evidence="2">GNAT family N-acetyltransferase</fullName>
    </submittedName>
</protein>
<proteinExistence type="predicted"/>
<gene>
    <name evidence="2" type="ORF">JI735_20850</name>
</gene>
<dbReference type="GO" id="GO:0016747">
    <property type="term" value="F:acyltransferase activity, transferring groups other than amino-acyl groups"/>
    <property type="evidence" value="ECO:0007669"/>
    <property type="project" value="InterPro"/>
</dbReference>
<evidence type="ECO:0000259" key="1">
    <source>
        <dbReference type="PROSITE" id="PS51186"/>
    </source>
</evidence>
<dbReference type="SUPFAM" id="SSF55729">
    <property type="entry name" value="Acyl-CoA N-acyltransferases (Nat)"/>
    <property type="match status" value="1"/>
</dbReference>
<evidence type="ECO:0000313" key="2">
    <source>
        <dbReference type="EMBL" id="QQZ59139.1"/>
    </source>
</evidence>
<organism evidence="2 3">
    <name type="scientific">Paenibacillus sonchi</name>
    <dbReference type="NCBI Taxonomy" id="373687"/>
    <lineage>
        <taxon>Bacteria</taxon>
        <taxon>Bacillati</taxon>
        <taxon>Bacillota</taxon>
        <taxon>Bacilli</taxon>
        <taxon>Bacillales</taxon>
        <taxon>Paenibacillaceae</taxon>
        <taxon>Paenibacillus</taxon>
        <taxon>Paenibacillus sonchi group</taxon>
    </lineage>
</organism>
<dbReference type="EMBL" id="CP068595">
    <property type="protein sequence ID" value="QQZ59139.1"/>
    <property type="molecule type" value="Genomic_DNA"/>
</dbReference>
<name>A0A974SBB6_9BACL</name>
<dbReference type="Pfam" id="PF00583">
    <property type="entry name" value="Acetyltransf_1"/>
    <property type="match status" value="1"/>
</dbReference>